<dbReference type="PATRIC" id="fig|294699.3.peg.792"/>
<keyword evidence="1" id="KW-0472">Membrane</keyword>
<dbReference type="AlphaFoldDB" id="A0A160F3N6"/>
<accession>A0A160F3N6</accession>
<dbReference type="RefSeq" id="WP_066322988.1">
    <property type="nucleotide sequence ID" value="NZ_CP015438.1"/>
</dbReference>
<evidence type="ECO:0000313" key="3">
    <source>
        <dbReference type="Proteomes" id="UP000076865"/>
    </source>
</evidence>
<feature type="transmembrane region" description="Helical" evidence="1">
    <location>
        <begin position="100"/>
        <end position="121"/>
    </location>
</feature>
<dbReference type="Proteomes" id="UP000076865">
    <property type="component" value="Chromosome"/>
</dbReference>
<feature type="transmembrane region" description="Helical" evidence="1">
    <location>
        <begin position="12"/>
        <end position="33"/>
    </location>
</feature>
<dbReference type="EMBL" id="CP015438">
    <property type="protein sequence ID" value="ANB60571.1"/>
    <property type="molecule type" value="Genomic_DNA"/>
</dbReference>
<protein>
    <submittedName>
        <fullName evidence="2">Putative membrane protein</fullName>
    </submittedName>
</protein>
<sequence length="128" mass="14296">MLKLLPKFPFRWVWLTGGIFLLLFIVLLLSRFMLHMEIDSKNVTAFSLISLLLAIAAGIGGFFGGTTYFSVSLTFYAGGVFYLLYLSWTRANDGWSDLTSIISFLFVAGLGIVFGVVAQLIRILTKRQ</sequence>
<dbReference type="KEGG" id="aamy:GFC30_785"/>
<reference evidence="2 3" key="1">
    <citation type="journal article" date="2006" name="Syst. Appl. Microbiol.">
        <title>Anoxybacillus amylolyticus sp. nov., a thermophilic amylase producing bacterium isolated from Mount Rittmann (Antarctica).</title>
        <authorList>
            <person name="Poli A."/>
            <person name="Esposito E."/>
            <person name="Lama L."/>
            <person name="Orlando P."/>
            <person name="Nicolaus G."/>
            <person name="de Appolonia F."/>
            <person name="Gambacorta A."/>
            <person name="Nicolaus B."/>
        </authorList>
    </citation>
    <scope>NUCLEOTIDE SEQUENCE [LARGE SCALE GENOMIC DNA]</scope>
    <source>
        <strain evidence="2 3">DSM 15939</strain>
    </source>
</reference>
<dbReference type="OrthoDB" id="2968236at2"/>
<organism evidence="2 3">
    <name type="scientific">Anoxybacteroides amylolyticum</name>
    <dbReference type="NCBI Taxonomy" id="294699"/>
    <lineage>
        <taxon>Bacteria</taxon>
        <taxon>Bacillati</taxon>
        <taxon>Bacillota</taxon>
        <taxon>Bacilli</taxon>
        <taxon>Bacillales</taxon>
        <taxon>Anoxybacillaceae</taxon>
        <taxon>Anoxybacteroides</taxon>
    </lineage>
</organism>
<feature type="transmembrane region" description="Helical" evidence="1">
    <location>
        <begin position="68"/>
        <end position="88"/>
    </location>
</feature>
<proteinExistence type="predicted"/>
<evidence type="ECO:0000256" key="1">
    <source>
        <dbReference type="SAM" id="Phobius"/>
    </source>
</evidence>
<gene>
    <name evidence="2" type="ORF">GFC30_785</name>
</gene>
<evidence type="ECO:0000313" key="2">
    <source>
        <dbReference type="EMBL" id="ANB60571.1"/>
    </source>
</evidence>
<keyword evidence="1" id="KW-0812">Transmembrane</keyword>
<keyword evidence="3" id="KW-1185">Reference proteome</keyword>
<feature type="transmembrane region" description="Helical" evidence="1">
    <location>
        <begin position="45"/>
        <end position="63"/>
    </location>
</feature>
<keyword evidence="1" id="KW-1133">Transmembrane helix</keyword>
<name>A0A160F3N6_9BACL</name>